<dbReference type="Pfam" id="PF06056">
    <property type="entry name" value="Terminase_5"/>
    <property type="match status" value="1"/>
</dbReference>
<reference evidence="2" key="2">
    <citation type="submission" date="2020-03" db="EMBL/GenBank/DDBJ databases">
        <authorList>
            <consortium name="NCBI Pathogen Detection Project"/>
        </authorList>
    </citation>
    <scope>NUCLEOTIDE SEQUENCE</scope>
    <source>
        <strain evidence="2">AMC_487</strain>
    </source>
</reference>
<dbReference type="Gene3D" id="1.10.10.60">
    <property type="entry name" value="Homeodomain-like"/>
    <property type="match status" value="1"/>
</dbReference>
<accession>A0A797M9K0</accession>
<reference evidence="2" key="1">
    <citation type="journal article" date="2018" name="Genome Biol.">
        <title>SKESA: strategic k-mer extension for scrupulous assemblies.</title>
        <authorList>
            <person name="Souvorov A."/>
            <person name="Agarwala R."/>
            <person name="Lipman D.J."/>
        </authorList>
    </citation>
    <scope>NUCLEOTIDE SEQUENCE [LARGE SCALE GENOMIC DNA]</scope>
    <source>
        <strain evidence="2">AMC_487</strain>
    </source>
</reference>
<name>A0A797M9K0_ECOLX</name>
<dbReference type="InterPro" id="IPR009057">
    <property type="entry name" value="Homeodomain-like_sf"/>
</dbReference>
<gene>
    <name evidence="2" type="ORF">HJQ60_005725</name>
</gene>
<feature type="domain" description="Terminase ATPase subunit N-terminal" evidence="1">
    <location>
        <begin position="6"/>
        <end position="63"/>
    </location>
</feature>
<dbReference type="InterPro" id="IPR010332">
    <property type="entry name" value="ATPase_terminase-su_N"/>
</dbReference>
<proteinExistence type="predicted"/>
<dbReference type="AlphaFoldDB" id="A0A797M9K0"/>
<protein>
    <submittedName>
        <fullName evidence="2">Oxidoreductase</fullName>
    </submittedName>
</protein>
<organism evidence="2">
    <name type="scientific">Escherichia coli</name>
    <dbReference type="NCBI Taxonomy" id="562"/>
    <lineage>
        <taxon>Bacteria</taxon>
        <taxon>Pseudomonadati</taxon>
        <taxon>Pseudomonadota</taxon>
        <taxon>Gammaproteobacteria</taxon>
        <taxon>Enterobacterales</taxon>
        <taxon>Enterobacteriaceae</taxon>
        <taxon>Escherichia</taxon>
    </lineage>
</organism>
<feature type="non-terminal residue" evidence="2">
    <location>
        <position position="99"/>
    </location>
</feature>
<sequence length="99" mass="11610">MIQDTFVRQRARQLYWQGYPVAEISRLMGINQNTIHSWKKRDQWDETPPVQRVTQSMDARLIQLTEKQNKTGGDFKEIDLLTRQLKKLHDGLPDETATG</sequence>
<dbReference type="EMBL" id="DABERK010000155">
    <property type="protein sequence ID" value="HAI5335539.1"/>
    <property type="molecule type" value="Genomic_DNA"/>
</dbReference>
<comment type="caution">
    <text evidence="2">The sequence shown here is derived from an EMBL/GenBank/DDBJ whole genome shotgun (WGS) entry which is preliminary data.</text>
</comment>
<dbReference type="SUPFAM" id="SSF46689">
    <property type="entry name" value="Homeodomain-like"/>
    <property type="match status" value="1"/>
</dbReference>
<dbReference type="Proteomes" id="UP000845800">
    <property type="component" value="Unassembled WGS sequence"/>
</dbReference>
<evidence type="ECO:0000313" key="2">
    <source>
        <dbReference type="EMBL" id="HAI5335539.1"/>
    </source>
</evidence>
<evidence type="ECO:0000259" key="1">
    <source>
        <dbReference type="Pfam" id="PF06056"/>
    </source>
</evidence>